<dbReference type="GO" id="GO:0016747">
    <property type="term" value="F:acyltransferase activity, transferring groups other than amino-acyl groups"/>
    <property type="evidence" value="ECO:0007669"/>
    <property type="project" value="InterPro"/>
</dbReference>
<dbReference type="AlphaFoldDB" id="A0A6A5RU85"/>
<gene>
    <name evidence="2" type="ORF">M421DRAFT_99035</name>
</gene>
<protein>
    <recommendedName>
        <fullName evidence="1">N-acetyltransferase domain-containing protein</fullName>
    </recommendedName>
</protein>
<dbReference type="InterPro" id="IPR016181">
    <property type="entry name" value="Acyl_CoA_acyltransferase"/>
</dbReference>
<evidence type="ECO:0000259" key="1">
    <source>
        <dbReference type="Pfam" id="PF13302"/>
    </source>
</evidence>
<dbReference type="PANTHER" id="PTHR34822">
    <property type="entry name" value="GRPB DOMAIN PROTEIN (AFU_ORTHOLOGUE AFUA_1G01530)"/>
    <property type="match status" value="1"/>
</dbReference>
<reference evidence="2" key="1">
    <citation type="journal article" date="2020" name="Stud. Mycol.">
        <title>101 Dothideomycetes genomes: a test case for predicting lifestyles and emergence of pathogens.</title>
        <authorList>
            <person name="Haridas S."/>
            <person name="Albert R."/>
            <person name="Binder M."/>
            <person name="Bloem J."/>
            <person name="Labutti K."/>
            <person name="Salamov A."/>
            <person name="Andreopoulos B."/>
            <person name="Baker S."/>
            <person name="Barry K."/>
            <person name="Bills G."/>
            <person name="Bluhm B."/>
            <person name="Cannon C."/>
            <person name="Castanera R."/>
            <person name="Culley D."/>
            <person name="Daum C."/>
            <person name="Ezra D."/>
            <person name="Gonzalez J."/>
            <person name="Henrissat B."/>
            <person name="Kuo A."/>
            <person name="Liang C."/>
            <person name="Lipzen A."/>
            <person name="Lutzoni F."/>
            <person name="Magnuson J."/>
            <person name="Mondo S."/>
            <person name="Nolan M."/>
            <person name="Ohm R."/>
            <person name="Pangilinan J."/>
            <person name="Park H.-J."/>
            <person name="Ramirez L."/>
            <person name="Alfaro M."/>
            <person name="Sun H."/>
            <person name="Tritt A."/>
            <person name="Yoshinaga Y."/>
            <person name="Zwiers L.-H."/>
            <person name="Turgeon B."/>
            <person name="Goodwin S."/>
            <person name="Spatafora J."/>
            <person name="Crous P."/>
            <person name="Grigoriev I."/>
        </authorList>
    </citation>
    <scope>NUCLEOTIDE SEQUENCE</scope>
    <source>
        <strain evidence="2">CBS 183.55</strain>
    </source>
</reference>
<keyword evidence="3" id="KW-1185">Reference proteome</keyword>
<dbReference type="Gene3D" id="3.30.460.10">
    <property type="entry name" value="Beta Polymerase, domain 2"/>
    <property type="match status" value="1"/>
</dbReference>
<organism evidence="2 3">
    <name type="scientific">Didymella exigua CBS 183.55</name>
    <dbReference type="NCBI Taxonomy" id="1150837"/>
    <lineage>
        <taxon>Eukaryota</taxon>
        <taxon>Fungi</taxon>
        <taxon>Dikarya</taxon>
        <taxon>Ascomycota</taxon>
        <taxon>Pezizomycotina</taxon>
        <taxon>Dothideomycetes</taxon>
        <taxon>Pleosporomycetidae</taxon>
        <taxon>Pleosporales</taxon>
        <taxon>Pleosporineae</taxon>
        <taxon>Didymellaceae</taxon>
        <taxon>Didymella</taxon>
    </lineage>
</organism>
<feature type="domain" description="N-acetyltransferase" evidence="1">
    <location>
        <begin position="198"/>
        <end position="364"/>
    </location>
</feature>
<dbReference type="OrthoDB" id="630895at2759"/>
<proteinExistence type="predicted"/>
<dbReference type="Gene3D" id="3.40.630.30">
    <property type="match status" value="1"/>
</dbReference>
<dbReference type="InterPro" id="IPR000182">
    <property type="entry name" value="GNAT_dom"/>
</dbReference>
<dbReference type="InterPro" id="IPR007344">
    <property type="entry name" value="GrpB/CoaE"/>
</dbReference>
<dbReference type="SUPFAM" id="SSF81301">
    <property type="entry name" value="Nucleotidyltransferase"/>
    <property type="match status" value="1"/>
</dbReference>
<accession>A0A6A5RU85</accession>
<dbReference type="GeneID" id="54356362"/>
<evidence type="ECO:0000313" key="3">
    <source>
        <dbReference type="Proteomes" id="UP000800082"/>
    </source>
</evidence>
<dbReference type="SUPFAM" id="SSF55729">
    <property type="entry name" value="Acyl-CoA N-acyltransferases (Nat)"/>
    <property type="match status" value="1"/>
</dbReference>
<dbReference type="PANTHER" id="PTHR34822:SF1">
    <property type="entry name" value="GRPB FAMILY PROTEIN"/>
    <property type="match status" value="1"/>
</dbReference>
<dbReference type="EMBL" id="ML978961">
    <property type="protein sequence ID" value="KAF1931119.1"/>
    <property type="molecule type" value="Genomic_DNA"/>
</dbReference>
<dbReference type="Pfam" id="PF13302">
    <property type="entry name" value="Acetyltransf_3"/>
    <property type="match status" value="1"/>
</dbReference>
<dbReference type="RefSeq" id="XP_033451367.1">
    <property type="nucleotide sequence ID" value="XM_033598695.1"/>
</dbReference>
<dbReference type="Pfam" id="PF04229">
    <property type="entry name" value="GrpB"/>
    <property type="match status" value="1"/>
</dbReference>
<sequence length="391" mass="42997">MNTTIEPYNPDWPAHFSQIRNNLAAHLQHIPGTAYSHIGSTSIHGLPAQPTIDILLTVPPADVDKVSAALTSSGAYRVKGGPHGTVLCARGATHQHAHTVYACAVYSLAARIHTAIRDTLRSDIELRDEYAARRVATLSAAKGAAFELEDEDRPAYVRAKNDALQERVMATAHFTSEELPAVFGSGQTARWDQIRTPRLLLRESEMSDVEGMFALEGSEENARYQDWAPWTHSQARQNVLRGLRESYSGDRRVVELAVVHKGVFVGRVGGRVTAPSSLVDGLEHANGAEATRTEAPETSTPKHVDLWFSLLRTSQGYGLATEAMTAFISTLVAREKVDNAPLELEIECDPRNTGSRKLAARLAFSQHSLTRRAWESKGEWVDSLVCRKMID</sequence>
<evidence type="ECO:0000313" key="2">
    <source>
        <dbReference type="EMBL" id="KAF1931119.1"/>
    </source>
</evidence>
<name>A0A6A5RU85_9PLEO</name>
<dbReference type="InterPro" id="IPR043519">
    <property type="entry name" value="NT_sf"/>
</dbReference>
<dbReference type="Proteomes" id="UP000800082">
    <property type="component" value="Unassembled WGS sequence"/>
</dbReference>